<protein>
    <submittedName>
        <fullName evidence="2">Uncharacterized protein</fullName>
    </submittedName>
</protein>
<evidence type="ECO:0000256" key="1">
    <source>
        <dbReference type="SAM" id="MobiDB-lite"/>
    </source>
</evidence>
<sequence>MIVVKRREERSKNDEKRARNAMELKKDHHNGLKRPP</sequence>
<evidence type="ECO:0000313" key="3">
    <source>
        <dbReference type="Proteomes" id="UP000265520"/>
    </source>
</evidence>
<dbReference type="Proteomes" id="UP000265520">
    <property type="component" value="Unassembled WGS sequence"/>
</dbReference>
<feature type="compositionally biased region" description="Basic and acidic residues" evidence="1">
    <location>
        <begin position="1"/>
        <end position="30"/>
    </location>
</feature>
<evidence type="ECO:0000313" key="2">
    <source>
        <dbReference type="EMBL" id="MCI34770.1"/>
    </source>
</evidence>
<comment type="caution">
    <text evidence="2">The sequence shown here is derived from an EMBL/GenBank/DDBJ whole genome shotgun (WGS) entry which is preliminary data.</text>
</comment>
<feature type="region of interest" description="Disordered" evidence="1">
    <location>
        <begin position="1"/>
        <end position="36"/>
    </location>
</feature>
<name>A0A392RG68_9FABA</name>
<dbReference type="EMBL" id="LXQA010216934">
    <property type="protein sequence ID" value="MCI34770.1"/>
    <property type="molecule type" value="Genomic_DNA"/>
</dbReference>
<dbReference type="AlphaFoldDB" id="A0A392RG68"/>
<proteinExistence type="predicted"/>
<keyword evidence="3" id="KW-1185">Reference proteome</keyword>
<organism evidence="2 3">
    <name type="scientific">Trifolium medium</name>
    <dbReference type="NCBI Taxonomy" id="97028"/>
    <lineage>
        <taxon>Eukaryota</taxon>
        <taxon>Viridiplantae</taxon>
        <taxon>Streptophyta</taxon>
        <taxon>Embryophyta</taxon>
        <taxon>Tracheophyta</taxon>
        <taxon>Spermatophyta</taxon>
        <taxon>Magnoliopsida</taxon>
        <taxon>eudicotyledons</taxon>
        <taxon>Gunneridae</taxon>
        <taxon>Pentapetalae</taxon>
        <taxon>rosids</taxon>
        <taxon>fabids</taxon>
        <taxon>Fabales</taxon>
        <taxon>Fabaceae</taxon>
        <taxon>Papilionoideae</taxon>
        <taxon>50 kb inversion clade</taxon>
        <taxon>NPAAA clade</taxon>
        <taxon>Hologalegina</taxon>
        <taxon>IRL clade</taxon>
        <taxon>Trifolieae</taxon>
        <taxon>Trifolium</taxon>
    </lineage>
</organism>
<reference evidence="2 3" key="1">
    <citation type="journal article" date="2018" name="Front. Plant Sci.">
        <title>Red Clover (Trifolium pratense) and Zigzag Clover (T. medium) - A Picture of Genomic Similarities and Differences.</title>
        <authorList>
            <person name="Dluhosova J."/>
            <person name="Istvanek J."/>
            <person name="Nedelnik J."/>
            <person name="Repkova J."/>
        </authorList>
    </citation>
    <scope>NUCLEOTIDE SEQUENCE [LARGE SCALE GENOMIC DNA]</scope>
    <source>
        <strain evidence="3">cv. 10/8</strain>
        <tissue evidence="2">Leaf</tissue>
    </source>
</reference>
<feature type="non-terminal residue" evidence="2">
    <location>
        <position position="36"/>
    </location>
</feature>
<accession>A0A392RG68</accession>